<dbReference type="InterPro" id="IPR042070">
    <property type="entry name" value="PucR_C-HTH_sf"/>
</dbReference>
<dbReference type="Gene3D" id="1.10.10.2840">
    <property type="entry name" value="PucR C-terminal helix-turn-helix domain"/>
    <property type="match status" value="1"/>
</dbReference>
<dbReference type="PANTHER" id="PTHR33744">
    <property type="entry name" value="CARBOHYDRATE DIACID REGULATOR"/>
    <property type="match status" value="1"/>
</dbReference>
<evidence type="ECO:0000259" key="1">
    <source>
        <dbReference type="Pfam" id="PF07905"/>
    </source>
</evidence>
<feature type="domain" description="PucR C-terminal helix-turn-helix" evidence="2">
    <location>
        <begin position="321"/>
        <end position="375"/>
    </location>
</feature>
<dbReference type="InterPro" id="IPR051448">
    <property type="entry name" value="CdaR-like_regulators"/>
</dbReference>
<dbReference type="Proteomes" id="UP000644167">
    <property type="component" value="Chromosome"/>
</dbReference>
<evidence type="ECO:0000313" key="3">
    <source>
        <dbReference type="EMBL" id="QRV23385.1"/>
    </source>
</evidence>
<reference evidence="3 4" key="1">
    <citation type="submission" date="2021-02" db="EMBL/GenBank/DDBJ databases">
        <title>The genome of Marinomonas foliarum JZW.</title>
        <authorList>
            <person name="Sun M."/>
        </authorList>
    </citation>
    <scope>NUCLEOTIDE SEQUENCE [LARGE SCALE GENOMIC DNA]</scope>
    <source>
        <strain evidence="3 4">JZW</strain>
    </source>
</reference>
<organism evidence="3 4">
    <name type="scientific">Marinomonas foliarum</name>
    <dbReference type="NCBI Taxonomy" id="491950"/>
    <lineage>
        <taxon>Bacteria</taxon>
        <taxon>Pseudomonadati</taxon>
        <taxon>Pseudomonadota</taxon>
        <taxon>Gammaproteobacteria</taxon>
        <taxon>Oceanospirillales</taxon>
        <taxon>Oceanospirillaceae</taxon>
        <taxon>Marinomonas</taxon>
    </lineage>
</organism>
<dbReference type="PANTHER" id="PTHR33744:SF1">
    <property type="entry name" value="DNA-BINDING TRANSCRIPTIONAL ACTIVATOR ADER"/>
    <property type="match status" value="1"/>
</dbReference>
<accession>A0ABX7IM31</accession>
<name>A0ABX7IM31_9GAMM</name>
<gene>
    <name evidence="3" type="ORF">JSY38_15220</name>
</gene>
<feature type="domain" description="Purine catabolism PurC-like" evidence="1">
    <location>
        <begin position="10"/>
        <end position="126"/>
    </location>
</feature>
<dbReference type="Pfam" id="PF13556">
    <property type="entry name" value="HTH_30"/>
    <property type="match status" value="1"/>
</dbReference>
<evidence type="ECO:0000259" key="2">
    <source>
        <dbReference type="Pfam" id="PF13556"/>
    </source>
</evidence>
<dbReference type="Pfam" id="PF07905">
    <property type="entry name" value="PucR"/>
    <property type="match status" value="1"/>
</dbReference>
<dbReference type="InterPro" id="IPR025736">
    <property type="entry name" value="PucR_C-HTH_dom"/>
</dbReference>
<dbReference type="EMBL" id="CP070273">
    <property type="protein sequence ID" value="QRV23385.1"/>
    <property type="molecule type" value="Genomic_DNA"/>
</dbReference>
<evidence type="ECO:0000313" key="4">
    <source>
        <dbReference type="Proteomes" id="UP000644167"/>
    </source>
</evidence>
<keyword evidence="4" id="KW-1185">Reference proteome</keyword>
<sequence>MISIESLNQINGLETLQLRAGKQGERNAIRWPYIAESTAIEEWTKGGELIFVTGLNWNWSTADFICLIQKAQQQCASGIVLLTQSPYLESIPNEVLTFANEQGFPLIEQPYSLPMVNVTERLSNAIIMDDLNNKSNRWFLQHLADTPHLSEIDLLKAKELGIAPCQSLSVAFINLNNIGNEGLIKVQYLLRQFMANEGVEFPVCEFHQGWLAVMPMTQSCSEKIEKIWNSLYQILSKQGFDCSIGISDAHDIKGMYNTVSQAKQSADFARANHKKQVVHYNTLGISQLFTHINSSHILESFCHQYLGDMFNKNDAQTITLKATLQCYFDNLCSIRKTATALNIHRNTLSKRLDAIEQISGSNLDNAQQRLSIQIAQLAERFIR</sequence>
<proteinExistence type="predicted"/>
<protein>
    <submittedName>
        <fullName evidence="3">PucR family transcriptional regulator</fullName>
    </submittedName>
</protein>
<dbReference type="InterPro" id="IPR012914">
    <property type="entry name" value="PucR_dom"/>
</dbReference>
<dbReference type="RefSeq" id="WP_205113947.1">
    <property type="nucleotide sequence ID" value="NZ_CP070273.1"/>
</dbReference>